<name>A0A1G7G8J2_9SPHN</name>
<dbReference type="RefSeq" id="WP_160146729.1">
    <property type="nucleotide sequence ID" value="NZ_CP178397.1"/>
</dbReference>
<evidence type="ECO:0000313" key="3">
    <source>
        <dbReference type="EMBL" id="SDE84464.1"/>
    </source>
</evidence>
<dbReference type="PANTHER" id="PTHR47183">
    <property type="entry name" value="GLUCOSE-1-PHOSPHATE CYTIDYLYLTRANSFERASE-RELATED"/>
    <property type="match status" value="1"/>
</dbReference>
<dbReference type="SUPFAM" id="SSF53448">
    <property type="entry name" value="Nucleotide-diphospho-sugar transferases"/>
    <property type="match status" value="1"/>
</dbReference>
<evidence type="ECO:0000313" key="5">
    <source>
        <dbReference type="Proteomes" id="UP000436801"/>
    </source>
</evidence>
<keyword evidence="3" id="KW-0548">Nucleotidyltransferase</keyword>
<organism evidence="3 4">
    <name type="scientific">Sphingomonas carotinifaciens</name>
    <dbReference type="NCBI Taxonomy" id="1166323"/>
    <lineage>
        <taxon>Bacteria</taxon>
        <taxon>Pseudomonadati</taxon>
        <taxon>Pseudomonadota</taxon>
        <taxon>Alphaproteobacteria</taxon>
        <taxon>Sphingomonadales</taxon>
        <taxon>Sphingomonadaceae</taxon>
        <taxon>Sphingomonas</taxon>
    </lineage>
</organism>
<reference evidence="2 5" key="2">
    <citation type="submission" date="2019-12" db="EMBL/GenBank/DDBJ databases">
        <authorList>
            <person name="Zheng J."/>
        </authorList>
    </citation>
    <scope>NUCLEOTIDE SEQUENCE [LARGE SCALE GENOMIC DNA]</scope>
    <source>
        <strain evidence="2 5">DSM 27347</strain>
    </source>
</reference>
<dbReference type="EMBL" id="FNBI01000001">
    <property type="protein sequence ID" value="SDE84464.1"/>
    <property type="molecule type" value="Genomic_DNA"/>
</dbReference>
<reference evidence="3 4" key="1">
    <citation type="submission" date="2016-10" db="EMBL/GenBank/DDBJ databases">
        <authorList>
            <person name="Varghese N."/>
            <person name="Submissions S."/>
        </authorList>
    </citation>
    <scope>NUCLEOTIDE SEQUENCE [LARGE SCALE GENOMIC DNA]</scope>
    <source>
        <strain evidence="3 4">S7-754</strain>
    </source>
</reference>
<gene>
    <name evidence="2" type="ORF">GQR91_03665</name>
    <name evidence="3" type="ORF">SAMN05216557_101759</name>
</gene>
<dbReference type="Pfam" id="PF00483">
    <property type="entry name" value="NTP_transferase"/>
    <property type="match status" value="1"/>
</dbReference>
<sequence>MKVVLFCGGMGTRMRDFAPTTPKPLVHIGERPLLWYIMNYYAHHGHREFVLCLGYGVEAFLTYFRQSGAVPMPTVAGDAVGHTFRLVDEWGDVLTVSLVDTGPLTSIGQRLKAVQRYVAGEPVFLANYADGLSDAPLPDIVRVLEGRADTVGVMIAVRPTQSFHYLHHDHDGVVTGIEAGTGIDVRINGGFFAFRAEIFDYLGDDDDLVEGAFDRLIGERRLLAFPYDGFWRACDTFKDVMALEAARLPEPAPWEVWRGEATADRREAVG</sequence>
<dbReference type="Proteomes" id="UP000436801">
    <property type="component" value="Unassembled WGS sequence"/>
</dbReference>
<feature type="domain" description="Nucleotidyl transferase" evidence="1">
    <location>
        <begin position="3"/>
        <end position="80"/>
    </location>
</feature>
<protein>
    <submittedName>
        <fullName evidence="3">Glucose-1-phosphate cytidylyltransferase</fullName>
    </submittedName>
</protein>
<evidence type="ECO:0000259" key="1">
    <source>
        <dbReference type="Pfam" id="PF00483"/>
    </source>
</evidence>
<dbReference type="AlphaFoldDB" id="A0A1G7G8J2"/>
<dbReference type="InterPro" id="IPR013446">
    <property type="entry name" value="G1P_cyt_trans-like"/>
</dbReference>
<keyword evidence="3" id="KW-0808">Transferase</keyword>
<dbReference type="GO" id="GO:0047343">
    <property type="term" value="F:glucose-1-phosphate cytidylyltransferase activity"/>
    <property type="evidence" value="ECO:0007669"/>
    <property type="project" value="InterPro"/>
</dbReference>
<dbReference type="Proteomes" id="UP000323502">
    <property type="component" value="Unassembled WGS sequence"/>
</dbReference>
<dbReference type="InterPro" id="IPR005835">
    <property type="entry name" value="NTP_transferase_dom"/>
</dbReference>
<accession>A0A1G7G8J2</accession>
<evidence type="ECO:0000313" key="4">
    <source>
        <dbReference type="Proteomes" id="UP000323502"/>
    </source>
</evidence>
<dbReference type="Gene3D" id="3.90.550.10">
    <property type="entry name" value="Spore Coat Polysaccharide Biosynthesis Protein SpsA, Chain A"/>
    <property type="match status" value="1"/>
</dbReference>
<dbReference type="EMBL" id="WSUT01000005">
    <property type="protein sequence ID" value="MWC42756.1"/>
    <property type="molecule type" value="Genomic_DNA"/>
</dbReference>
<proteinExistence type="predicted"/>
<dbReference type="PANTHER" id="PTHR47183:SF3">
    <property type="entry name" value="TRANSFERASE"/>
    <property type="match status" value="1"/>
</dbReference>
<dbReference type="OrthoDB" id="9814110at2"/>
<dbReference type="InterPro" id="IPR029044">
    <property type="entry name" value="Nucleotide-diphossugar_trans"/>
</dbReference>
<keyword evidence="4" id="KW-1185">Reference proteome</keyword>
<evidence type="ECO:0000313" key="2">
    <source>
        <dbReference type="EMBL" id="MWC42756.1"/>
    </source>
</evidence>